<dbReference type="CDD" id="cd00383">
    <property type="entry name" value="trans_reg_C"/>
    <property type="match status" value="1"/>
</dbReference>
<protein>
    <submittedName>
        <fullName evidence="5">Response regulator transcription factor</fullName>
    </submittedName>
    <submittedName>
        <fullName evidence="4">Staphylococcal respiratory response protein A</fullName>
    </submittedName>
</protein>
<evidence type="ECO:0000313" key="6">
    <source>
        <dbReference type="EMBL" id="MSB49639.1"/>
    </source>
</evidence>
<dbReference type="EMBL" id="JAQLWO010000002">
    <property type="protein sequence ID" value="MDB7904947.1"/>
    <property type="molecule type" value="Genomic_DNA"/>
</dbReference>
<evidence type="ECO:0000313" key="5">
    <source>
        <dbReference type="EMBL" id="MDB7904947.1"/>
    </source>
</evidence>
<evidence type="ECO:0000256" key="1">
    <source>
        <dbReference type="ARBA" id="ARBA00023125"/>
    </source>
</evidence>
<dbReference type="Pfam" id="PF00486">
    <property type="entry name" value="Trans_reg_C"/>
    <property type="match status" value="1"/>
</dbReference>
<evidence type="ECO:0000259" key="3">
    <source>
        <dbReference type="PROSITE" id="PS51755"/>
    </source>
</evidence>
<feature type="DNA-binding region" description="OmpR/PhoB-type" evidence="2">
    <location>
        <begin position="90"/>
        <end position="189"/>
    </location>
</feature>
<dbReference type="AlphaFoldDB" id="A0A173Z5D7"/>
<dbReference type="InterPro" id="IPR001867">
    <property type="entry name" value="OmpR/PhoB-type_DNA-bd"/>
</dbReference>
<dbReference type="EMBL" id="CYZT01000010">
    <property type="protein sequence ID" value="CUN70378.1"/>
    <property type="molecule type" value="Genomic_DNA"/>
</dbReference>
<evidence type="ECO:0000256" key="2">
    <source>
        <dbReference type="PROSITE-ProRule" id="PRU01091"/>
    </source>
</evidence>
<dbReference type="SUPFAM" id="SSF46894">
    <property type="entry name" value="C-terminal effector domain of the bipartite response regulators"/>
    <property type="match status" value="1"/>
</dbReference>
<dbReference type="GO" id="GO:0000160">
    <property type="term" value="P:phosphorelay signal transduction system"/>
    <property type="evidence" value="ECO:0007669"/>
    <property type="project" value="InterPro"/>
</dbReference>
<dbReference type="GO" id="GO:0006355">
    <property type="term" value="P:regulation of DNA-templated transcription"/>
    <property type="evidence" value="ECO:0007669"/>
    <property type="project" value="InterPro"/>
</dbReference>
<reference evidence="6 8" key="2">
    <citation type="journal article" date="2019" name="Nat. Med.">
        <title>A library of human gut bacterial isolates paired with longitudinal multiomics data enables mechanistic microbiome research.</title>
        <authorList>
            <person name="Poyet M."/>
            <person name="Groussin M."/>
            <person name="Gibbons S.M."/>
            <person name="Avila-Pacheco J."/>
            <person name="Jiang X."/>
            <person name="Kearney S.M."/>
            <person name="Perrotta A.R."/>
            <person name="Berdy B."/>
            <person name="Zhao S."/>
            <person name="Lieberman T.D."/>
            <person name="Swanson P.K."/>
            <person name="Smith M."/>
            <person name="Roesemann S."/>
            <person name="Alexander J.E."/>
            <person name="Rich S.A."/>
            <person name="Livny J."/>
            <person name="Vlamakis H."/>
            <person name="Clish C."/>
            <person name="Bullock K."/>
            <person name="Deik A."/>
            <person name="Scott J."/>
            <person name="Pierce K.A."/>
            <person name="Xavier R.J."/>
            <person name="Alm E.J."/>
        </authorList>
    </citation>
    <scope>NUCLEOTIDE SEQUENCE [LARGE SCALE GENOMIC DNA]</scope>
    <source>
        <strain evidence="6 8">BIOML-A5</strain>
    </source>
</reference>
<dbReference type="GeneID" id="89522108"/>
<evidence type="ECO:0000313" key="4">
    <source>
        <dbReference type="EMBL" id="CUN70378.1"/>
    </source>
</evidence>
<dbReference type="RefSeq" id="WP_009259444.1">
    <property type="nucleotide sequence ID" value="NZ_BAABZG010000001.1"/>
</dbReference>
<dbReference type="Gene3D" id="1.10.10.10">
    <property type="entry name" value="Winged helix-like DNA-binding domain superfamily/Winged helix DNA-binding domain"/>
    <property type="match status" value="1"/>
</dbReference>
<evidence type="ECO:0000313" key="8">
    <source>
        <dbReference type="Proteomes" id="UP000429811"/>
    </source>
</evidence>
<dbReference type="Proteomes" id="UP000095746">
    <property type="component" value="Unassembled WGS sequence"/>
</dbReference>
<proteinExistence type="predicted"/>
<gene>
    <name evidence="4" type="primary">srrA_1</name>
    <name evidence="4" type="ORF">ERS852411_00351</name>
    <name evidence="6" type="ORF">GKE90_13195</name>
    <name evidence="5" type="ORF">PND83_03060</name>
</gene>
<sequence>MMIRTFDVVALDADTEDAARLIGLLLDLRHAKNTLLLMFPIGKSDVRAAFMNRGFDMCLAENSPKECSAAVCALLRRPSADEYPTEAAPPGRIIYKDLMMDPLRQRVTMRGSQLSFTALEFKLLYFLASNPSIVFSRELIYERVWRESSLYGSKSVNDLICSIRKKMGLSPKDTDYIKTVKGVGYCFAP</sequence>
<dbReference type="GO" id="GO:0003677">
    <property type="term" value="F:DNA binding"/>
    <property type="evidence" value="ECO:0007669"/>
    <property type="project" value="UniProtKB-UniRule"/>
</dbReference>
<feature type="domain" description="OmpR/PhoB-type" evidence="3">
    <location>
        <begin position="90"/>
        <end position="189"/>
    </location>
</feature>
<name>A0A173Z5D7_FLAPL</name>
<evidence type="ECO:0000313" key="7">
    <source>
        <dbReference type="Proteomes" id="UP000095746"/>
    </source>
</evidence>
<reference evidence="4 7" key="1">
    <citation type="submission" date="2015-09" db="EMBL/GenBank/DDBJ databases">
        <authorList>
            <consortium name="Pathogen Informatics"/>
        </authorList>
    </citation>
    <scope>NUCLEOTIDE SEQUENCE [LARGE SCALE GENOMIC DNA]</scope>
    <source>
        <strain evidence="4 7">2789STDY5608854</strain>
    </source>
</reference>
<dbReference type="InterPro" id="IPR036388">
    <property type="entry name" value="WH-like_DNA-bd_sf"/>
</dbReference>
<dbReference type="EMBL" id="WKPO01000018">
    <property type="protein sequence ID" value="MSB49639.1"/>
    <property type="molecule type" value="Genomic_DNA"/>
</dbReference>
<dbReference type="Proteomes" id="UP001211006">
    <property type="component" value="Unassembled WGS sequence"/>
</dbReference>
<keyword evidence="1 2" id="KW-0238">DNA-binding</keyword>
<accession>A0A173Z5D7</accession>
<dbReference type="InterPro" id="IPR016032">
    <property type="entry name" value="Sig_transdc_resp-reg_C-effctor"/>
</dbReference>
<dbReference type="Proteomes" id="UP000429811">
    <property type="component" value="Unassembled WGS sequence"/>
</dbReference>
<dbReference type="SMART" id="SM00862">
    <property type="entry name" value="Trans_reg_C"/>
    <property type="match status" value="1"/>
</dbReference>
<organism evidence="4 7">
    <name type="scientific">Flavonifractor plautii</name>
    <name type="common">Fusobacterium plautii</name>
    <dbReference type="NCBI Taxonomy" id="292800"/>
    <lineage>
        <taxon>Bacteria</taxon>
        <taxon>Bacillati</taxon>
        <taxon>Bacillota</taxon>
        <taxon>Clostridia</taxon>
        <taxon>Eubacteriales</taxon>
        <taxon>Oscillospiraceae</taxon>
        <taxon>Flavonifractor</taxon>
    </lineage>
</organism>
<dbReference type="PROSITE" id="PS51755">
    <property type="entry name" value="OMPR_PHOB"/>
    <property type="match status" value="1"/>
</dbReference>
<reference evidence="5" key="3">
    <citation type="submission" date="2023-01" db="EMBL/GenBank/DDBJ databases">
        <title>Human gut microbiome strain richness.</title>
        <authorList>
            <person name="Chen-Liaw A."/>
        </authorList>
    </citation>
    <scope>NUCLEOTIDE SEQUENCE</scope>
    <source>
        <strain evidence="5">2225st1_A6_2225SCRN_200828</strain>
    </source>
</reference>